<evidence type="ECO:0000313" key="9">
    <source>
        <dbReference type="Proteomes" id="UP000243459"/>
    </source>
</evidence>
<name>A0A5P1F231_ASPOF</name>
<evidence type="ECO:0000259" key="7">
    <source>
        <dbReference type="PROSITE" id="PS50011"/>
    </source>
</evidence>
<evidence type="ECO:0000256" key="3">
    <source>
        <dbReference type="ARBA" id="ARBA00022679"/>
    </source>
</evidence>
<dbReference type="PROSITE" id="PS50011">
    <property type="entry name" value="PROTEIN_KINASE_DOM"/>
    <property type="match status" value="1"/>
</dbReference>
<organism evidence="8 9">
    <name type="scientific">Asparagus officinalis</name>
    <name type="common">Garden asparagus</name>
    <dbReference type="NCBI Taxonomy" id="4686"/>
    <lineage>
        <taxon>Eukaryota</taxon>
        <taxon>Viridiplantae</taxon>
        <taxon>Streptophyta</taxon>
        <taxon>Embryophyta</taxon>
        <taxon>Tracheophyta</taxon>
        <taxon>Spermatophyta</taxon>
        <taxon>Magnoliopsida</taxon>
        <taxon>Liliopsida</taxon>
        <taxon>Asparagales</taxon>
        <taxon>Asparagaceae</taxon>
        <taxon>Asparagoideae</taxon>
        <taxon>Asparagus</taxon>
    </lineage>
</organism>
<keyword evidence="4" id="KW-0547">Nucleotide-binding</keyword>
<dbReference type="EMBL" id="CM007384">
    <property type="protein sequence ID" value="ONK71467.1"/>
    <property type="molecule type" value="Genomic_DNA"/>
</dbReference>
<evidence type="ECO:0000256" key="5">
    <source>
        <dbReference type="ARBA" id="ARBA00022777"/>
    </source>
</evidence>
<dbReference type="AlphaFoldDB" id="A0A5P1F231"/>
<dbReference type="Gramene" id="ONK71467">
    <property type="protein sequence ID" value="ONK71467"/>
    <property type="gene ID" value="A4U43_C04F8960"/>
</dbReference>
<feature type="domain" description="Protein kinase" evidence="7">
    <location>
        <begin position="67"/>
        <end position="193"/>
    </location>
</feature>
<evidence type="ECO:0000256" key="6">
    <source>
        <dbReference type="ARBA" id="ARBA00022840"/>
    </source>
</evidence>
<keyword evidence="5" id="KW-0418">Kinase</keyword>
<evidence type="ECO:0000256" key="4">
    <source>
        <dbReference type="ARBA" id="ARBA00022741"/>
    </source>
</evidence>
<keyword evidence="3" id="KW-0808">Transferase</keyword>
<dbReference type="Pfam" id="PF00069">
    <property type="entry name" value="Pkinase"/>
    <property type="match status" value="1"/>
</dbReference>
<evidence type="ECO:0000256" key="2">
    <source>
        <dbReference type="ARBA" id="ARBA00022527"/>
    </source>
</evidence>
<sequence length="193" mass="22273">MLTGGASSSCAMDFSLHSSQPRLPFHILGTGPHAFVISAAYHKCWRFFSVSTNEADYFTEYGEASRYQIHEVVGKGSYGVVDAAVDTYNGEKVTIKKINDVFEHVSDATHILREIKLLGLLRHPNIVEIRHIMLPPSRREFKDIYVVFELMESNLNQVINANDDLTPKHHQFFMYHLLRAMKYTHNYEVYPHW</sequence>
<proteinExistence type="inferred from homology"/>
<dbReference type="GO" id="GO:0005524">
    <property type="term" value="F:ATP binding"/>
    <property type="evidence" value="ECO:0007669"/>
    <property type="project" value="UniProtKB-KW"/>
</dbReference>
<protein>
    <recommendedName>
        <fullName evidence="7">Protein kinase domain-containing protein</fullName>
    </recommendedName>
</protein>
<keyword evidence="9" id="KW-1185">Reference proteome</keyword>
<keyword evidence="2" id="KW-0723">Serine/threonine-protein kinase</keyword>
<dbReference type="InterPro" id="IPR050117">
    <property type="entry name" value="MAPK"/>
</dbReference>
<dbReference type="FunFam" id="3.30.200.20:FF:000046">
    <property type="entry name" value="Mitogen-activated protein kinase"/>
    <property type="match status" value="1"/>
</dbReference>
<dbReference type="Proteomes" id="UP000243459">
    <property type="component" value="Chromosome 4"/>
</dbReference>
<dbReference type="InterPro" id="IPR000719">
    <property type="entry name" value="Prot_kinase_dom"/>
</dbReference>
<dbReference type="PANTHER" id="PTHR24055">
    <property type="entry name" value="MITOGEN-ACTIVATED PROTEIN KINASE"/>
    <property type="match status" value="1"/>
</dbReference>
<gene>
    <name evidence="8" type="ORF">A4U43_C04F8960</name>
</gene>
<dbReference type="InterPro" id="IPR011009">
    <property type="entry name" value="Kinase-like_dom_sf"/>
</dbReference>
<reference evidence="9" key="1">
    <citation type="journal article" date="2017" name="Nat. Commun.">
        <title>The asparagus genome sheds light on the origin and evolution of a young Y chromosome.</title>
        <authorList>
            <person name="Harkess A."/>
            <person name="Zhou J."/>
            <person name="Xu C."/>
            <person name="Bowers J.E."/>
            <person name="Van der Hulst R."/>
            <person name="Ayyampalayam S."/>
            <person name="Mercati F."/>
            <person name="Riccardi P."/>
            <person name="McKain M.R."/>
            <person name="Kakrana A."/>
            <person name="Tang H."/>
            <person name="Ray J."/>
            <person name="Groenendijk J."/>
            <person name="Arikit S."/>
            <person name="Mathioni S.M."/>
            <person name="Nakano M."/>
            <person name="Shan H."/>
            <person name="Telgmann-Rauber A."/>
            <person name="Kanno A."/>
            <person name="Yue Z."/>
            <person name="Chen H."/>
            <person name="Li W."/>
            <person name="Chen Y."/>
            <person name="Xu X."/>
            <person name="Zhang Y."/>
            <person name="Luo S."/>
            <person name="Chen H."/>
            <person name="Gao J."/>
            <person name="Mao Z."/>
            <person name="Pires J.C."/>
            <person name="Luo M."/>
            <person name="Kudrna D."/>
            <person name="Wing R.A."/>
            <person name="Meyers B.C."/>
            <person name="Yi K."/>
            <person name="Kong H."/>
            <person name="Lavrijsen P."/>
            <person name="Sunseri F."/>
            <person name="Falavigna A."/>
            <person name="Ye Y."/>
            <person name="Leebens-Mack J.H."/>
            <person name="Chen G."/>
        </authorList>
    </citation>
    <scope>NUCLEOTIDE SEQUENCE [LARGE SCALE GENOMIC DNA]</scope>
    <source>
        <strain evidence="9">cv. DH0086</strain>
    </source>
</reference>
<evidence type="ECO:0000313" key="8">
    <source>
        <dbReference type="EMBL" id="ONK71467.1"/>
    </source>
</evidence>
<dbReference type="SMART" id="SM00220">
    <property type="entry name" value="S_TKc"/>
    <property type="match status" value="1"/>
</dbReference>
<keyword evidence="6" id="KW-0067">ATP-binding</keyword>
<dbReference type="OMA" id="YMEDCAN"/>
<comment type="similarity">
    <text evidence="1">Belongs to the protein kinase superfamily. CMGC Ser/Thr protein kinase family. MAP kinase subfamily.</text>
</comment>
<dbReference type="GO" id="GO:0004674">
    <property type="term" value="F:protein serine/threonine kinase activity"/>
    <property type="evidence" value="ECO:0007669"/>
    <property type="project" value="UniProtKB-KW"/>
</dbReference>
<dbReference type="Gene3D" id="3.30.200.20">
    <property type="entry name" value="Phosphorylase Kinase, domain 1"/>
    <property type="match status" value="1"/>
</dbReference>
<evidence type="ECO:0000256" key="1">
    <source>
        <dbReference type="ARBA" id="ARBA00008832"/>
    </source>
</evidence>
<dbReference type="SUPFAM" id="SSF56112">
    <property type="entry name" value="Protein kinase-like (PK-like)"/>
    <property type="match status" value="1"/>
</dbReference>
<accession>A0A5P1F231</accession>